<evidence type="ECO:0000313" key="3">
    <source>
        <dbReference type="Proteomes" id="UP000644441"/>
    </source>
</evidence>
<evidence type="ECO:0000313" key="2">
    <source>
        <dbReference type="EMBL" id="MBF5051822.1"/>
    </source>
</evidence>
<proteinExistence type="predicted"/>
<sequence>MAIHFPAPIALFFQLSNDKNSASLDRCFATDASVHDEKHTYNGIAEITDWFIESKKKYSYTAEPLEMEGADATVIVRARVSGNFPGSPAVLRYTFELKNDKIWSLDIG</sequence>
<gene>
    <name evidence="2" type="ORF">ISO4_00424</name>
</gene>
<comment type="caution">
    <text evidence="2">The sequence shown here is derived from an EMBL/GenBank/DDBJ whole genome shotgun (WGS) entry which is preliminary data.</text>
</comment>
<dbReference type="Gene3D" id="3.10.450.50">
    <property type="match status" value="1"/>
</dbReference>
<protein>
    <recommendedName>
        <fullName evidence="1">SnoaL-like domain-containing protein</fullName>
    </recommendedName>
</protein>
<dbReference type="SUPFAM" id="SSF54427">
    <property type="entry name" value="NTF2-like"/>
    <property type="match status" value="1"/>
</dbReference>
<dbReference type="Proteomes" id="UP000644441">
    <property type="component" value="Unassembled WGS sequence"/>
</dbReference>
<dbReference type="InterPro" id="IPR032710">
    <property type="entry name" value="NTF2-like_dom_sf"/>
</dbReference>
<feature type="domain" description="SnoaL-like" evidence="1">
    <location>
        <begin position="12"/>
        <end position="103"/>
    </location>
</feature>
<dbReference type="Pfam" id="PF12680">
    <property type="entry name" value="SnoaL_2"/>
    <property type="match status" value="1"/>
</dbReference>
<dbReference type="EMBL" id="ARXR01000002">
    <property type="protein sequence ID" value="MBF5051822.1"/>
    <property type="molecule type" value="Genomic_DNA"/>
</dbReference>
<dbReference type="RefSeq" id="WP_194854994.1">
    <property type="nucleotide sequence ID" value="NZ_ARXR01000002.1"/>
</dbReference>
<reference evidence="2 3" key="1">
    <citation type="submission" date="2012-09" db="EMBL/GenBank/DDBJ databases">
        <title>Genome Sequence of alkane-degrading Bacterium Alcanivorax venustensis ISO4.</title>
        <authorList>
            <person name="Lai Q."/>
            <person name="Shao Z."/>
        </authorList>
    </citation>
    <scope>NUCLEOTIDE SEQUENCE [LARGE SCALE GENOMIC DNA]</scope>
    <source>
        <strain evidence="2 3">ISO4</strain>
    </source>
</reference>
<organism evidence="2 3">
    <name type="scientific">Alloalcanivorax venustensis ISO4</name>
    <dbReference type="NCBI Taxonomy" id="1177184"/>
    <lineage>
        <taxon>Bacteria</taxon>
        <taxon>Pseudomonadati</taxon>
        <taxon>Pseudomonadota</taxon>
        <taxon>Gammaproteobacteria</taxon>
        <taxon>Oceanospirillales</taxon>
        <taxon>Alcanivoracaceae</taxon>
        <taxon>Alloalcanivorax</taxon>
    </lineage>
</organism>
<dbReference type="InterPro" id="IPR037401">
    <property type="entry name" value="SnoaL-like"/>
</dbReference>
<keyword evidence="3" id="KW-1185">Reference proteome</keyword>
<accession>A0ABS0ACN1</accession>
<name>A0ABS0ACN1_9GAMM</name>
<evidence type="ECO:0000259" key="1">
    <source>
        <dbReference type="Pfam" id="PF12680"/>
    </source>
</evidence>